<evidence type="ECO:0000313" key="1">
    <source>
        <dbReference type="EMBL" id="CUS57101.1"/>
    </source>
</evidence>
<accession>A0A160U0U5</accession>
<organism evidence="1">
    <name type="scientific">hydrothermal vent metagenome</name>
    <dbReference type="NCBI Taxonomy" id="652676"/>
    <lineage>
        <taxon>unclassified sequences</taxon>
        <taxon>metagenomes</taxon>
        <taxon>ecological metagenomes</taxon>
    </lineage>
</organism>
<protein>
    <submittedName>
        <fullName evidence="1">Uncharacterized protein</fullName>
    </submittedName>
</protein>
<dbReference type="AlphaFoldDB" id="A0A160U0U5"/>
<dbReference type="EMBL" id="CZQD01000038">
    <property type="protein sequence ID" value="CUS57101.1"/>
    <property type="molecule type" value="Genomic_DNA"/>
</dbReference>
<sequence>MTSGLLVAAMIAAAIYYAEPSQAPDQLLLDPAQRSSLTPDSSPS</sequence>
<proteinExistence type="predicted"/>
<gene>
    <name evidence="1" type="ORF">MGWOODY_Hyp704</name>
</gene>
<reference evidence="1" key="1">
    <citation type="submission" date="2015-10" db="EMBL/GenBank/DDBJ databases">
        <authorList>
            <person name="Gilbert D.G."/>
        </authorList>
    </citation>
    <scope>NUCLEOTIDE SEQUENCE</scope>
</reference>
<name>A0A160U0U5_9ZZZZ</name>